<name>A0ACB9C6Y1_ARCLA</name>
<accession>A0ACB9C6Y1</accession>
<keyword evidence="2" id="KW-1185">Reference proteome</keyword>
<dbReference type="Proteomes" id="UP001055879">
    <property type="component" value="Linkage Group LG05"/>
</dbReference>
<protein>
    <submittedName>
        <fullName evidence="1">Uncharacterized protein</fullName>
    </submittedName>
</protein>
<reference evidence="1 2" key="2">
    <citation type="journal article" date="2022" name="Mol. Ecol. Resour.">
        <title>The genomes of chicory, endive, great burdock and yacon provide insights into Asteraceae paleo-polyploidization history and plant inulin production.</title>
        <authorList>
            <person name="Fan W."/>
            <person name="Wang S."/>
            <person name="Wang H."/>
            <person name="Wang A."/>
            <person name="Jiang F."/>
            <person name="Liu H."/>
            <person name="Zhao H."/>
            <person name="Xu D."/>
            <person name="Zhang Y."/>
        </authorList>
    </citation>
    <scope>NUCLEOTIDE SEQUENCE [LARGE SCALE GENOMIC DNA]</scope>
    <source>
        <strain evidence="2">cv. Niubang</strain>
    </source>
</reference>
<proteinExistence type="predicted"/>
<sequence length="133" mass="15460">MVRRIAGDDTSEKRRVVITRSCCEVGSSHIHSFIVEVHGVVLLSQVRLTNFPFLLVFRLQRHSSLKICNILNQIRVLFIYTERFKFRFEIPLYIFLHPFSGLLLVFIGILCFEFGLNLDSFQNLDINVTVLNS</sequence>
<evidence type="ECO:0000313" key="1">
    <source>
        <dbReference type="EMBL" id="KAI3730000.1"/>
    </source>
</evidence>
<gene>
    <name evidence="1" type="ORF">L6452_18675</name>
</gene>
<organism evidence="1 2">
    <name type="scientific">Arctium lappa</name>
    <name type="common">Greater burdock</name>
    <name type="synonym">Lappa major</name>
    <dbReference type="NCBI Taxonomy" id="4217"/>
    <lineage>
        <taxon>Eukaryota</taxon>
        <taxon>Viridiplantae</taxon>
        <taxon>Streptophyta</taxon>
        <taxon>Embryophyta</taxon>
        <taxon>Tracheophyta</taxon>
        <taxon>Spermatophyta</taxon>
        <taxon>Magnoliopsida</taxon>
        <taxon>eudicotyledons</taxon>
        <taxon>Gunneridae</taxon>
        <taxon>Pentapetalae</taxon>
        <taxon>asterids</taxon>
        <taxon>campanulids</taxon>
        <taxon>Asterales</taxon>
        <taxon>Asteraceae</taxon>
        <taxon>Carduoideae</taxon>
        <taxon>Cardueae</taxon>
        <taxon>Arctiinae</taxon>
        <taxon>Arctium</taxon>
    </lineage>
</organism>
<comment type="caution">
    <text evidence="1">The sequence shown here is derived from an EMBL/GenBank/DDBJ whole genome shotgun (WGS) entry which is preliminary data.</text>
</comment>
<dbReference type="EMBL" id="CM042051">
    <property type="protein sequence ID" value="KAI3730000.1"/>
    <property type="molecule type" value="Genomic_DNA"/>
</dbReference>
<reference evidence="2" key="1">
    <citation type="journal article" date="2022" name="Mol. Ecol. Resour.">
        <title>The genomes of chicory, endive, great burdock and yacon provide insights into Asteraceae palaeo-polyploidization history and plant inulin production.</title>
        <authorList>
            <person name="Fan W."/>
            <person name="Wang S."/>
            <person name="Wang H."/>
            <person name="Wang A."/>
            <person name="Jiang F."/>
            <person name="Liu H."/>
            <person name="Zhao H."/>
            <person name="Xu D."/>
            <person name="Zhang Y."/>
        </authorList>
    </citation>
    <scope>NUCLEOTIDE SEQUENCE [LARGE SCALE GENOMIC DNA]</scope>
    <source>
        <strain evidence="2">cv. Niubang</strain>
    </source>
</reference>
<evidence type="ECO:0000313" key="2">
    <source>
        <dbReference type="Proteomes" id="UP001055879"/>
    </source>
</evidence>